<name>A0A2U2EFM0_9FIRM</name>
<dbReference type="GO" id="GO:0003677">
    <property type="term" value="F:DNA binding"/>
    <property type="evidence" value="ECO:0007669"/>
    <property type="project" value="InterPro"/>
</dbReference>
<dbReference type="AlphaFoldDB" id="A0A2U2EFM0"/>
<dbReference type="InterPro" id="IPR002104">
    <property type="entry name" value="Integrase_catalytic"/>
</dbReference>
<dbReference type="SUPFAM" id="SSF56349">
    <property type="entry name" value="DNA breaking-rejoining enzymes"/>
    <property type="match status" value="1"/>
</dbReference>
<sequence>MNKRCVALTDEQYRESISLLRSGFILDERLIKPNERIAAVEVLQATLGLRLGDTLKLKMCSFIKDGSRYRLDIKEQKTGKMRTFTVPIEVYSFIQDYAISNNIGADAKLFDISERQVERHMNKVFTKMGLPLRQYGTHSARKLFATKVYVENDYNIELVRVLLQHSSVVTTQRYIGIQQKQVEDALAGTVVNLV</sequence>
<feature type="domain" description="Tyr recombinase" evidence="2">
    <location>
        <begin position="3"/>
        <end position="187"/>
    </location>
</feature>
<gene>
    <name evidence="3" type="ORF">LD38_10770</name>
</gene>
<dbReference type="EMBL" id="JRFS01000023">
    <property type="protein sequence ID" value="PWE83310.1"/>
    <property type="molecule type" value="Genomic_DNA"/>
</dbReference>
<keyword evidence="1" id="KW-0233">DNA recombination</keyword>
<evidence type="ECO:0000256" key="1">
    <source>
        <dbReference type="ARBA" id="ARBA00023172"/>
    </source>
</evidence>
<dbReference type="InterPro" id="IPR050090">
    <property type="entry name" value="Tyrosine_recombinase_XerCD"/>
</dbReference>
<accession>A0A2U2EFM0</accession>
<dbReference type="Pfam" id="PF00589">
    <property type="entry name" value="Phage_integrase"/>
    <property type="match status" value="1"/>
</dbReference>
<dbReference type="PANTHER" id="PTHR30349:SF82">
    <property type="entry name" value="INTEGRASE_RECOMBINASE YOEC-RELATED"/>
    <property type="match status" value="1"/>
</dbReference>
<dbReference type="Proteomes" id="UP000245905">
    <property type="component" value="Unassembled WGS sequence"/>
</dbReference>
<comment type="caution">
    <text evidence="3">The sequence shown here is derived from an EMBL/GenBank/DDBJ whole genome shotgun (WGS) entry which is preliminary data.</text>
</comment>
<evidence type="ECO:0000313" key="4">
    <source>
        <dbReference type="Proteomes" id="UP000245905"/>
    </source>
</evidence>
<dbReference type="RefSeq" id="WP_306743323.1">
    <property type="nucleotide sequence ID" value="NZ_JRFS01000023.1"/>
</dbReference>
<dbReference type="GO" id="GO:0015074">
    <property type="term" value="P:DNA integration"/>
    <property type="evidence" value="ECO:0007669"/>
    <property type="project" value="InterPro"/>
</dbReference>
<reference evidence="3 4" key="1">
    <citation type="submission" date="2014-09" db="EMBL/GenBank/DDBJ databases">
        <title>Butyrate-producing bacteria isolated from human gut.</title>
        <authorList>
            <person name="Zhang Q."/>
            <person name="Zhao L."/>
        </authorList>
    </citation>
    <scope>NUCLEOTIDE SEQUENCE [LARGE SCALE GENOMIC DNA]</scope>
    <source>
        <strain evidence="3 4">R22</strain>
    </source>
</reference>
<dbReference type="GO" id="GO:0006310">
    <property type="term" value="P:DNA recombination"/>
    <property type="evidence" value="ECO:0007669"/>
    <property type="project" value="UniProtKB-KW"/>
</dbReference>
<dbReference type="PANTHER" id="PTHR30349">
    <property type="entry name" value="PHAGE INTEGRASE-RELATED"/>
    <property type="match status" value="1"/>
</dbReference>
<dbReference type="PROSITE" id="PS51898">
    <property type="entry name" value="TYR_RECOMBINASE"/>
    <property type="match status" value="1"/>
</dbReference>
<dbReference type="InterPro" id="IPR011010">
    <property type="entry name" value="DNA_brk_join_enz"/>
</dbReference>
<dbReference type="InterPro" id="IPR013762">
    <property type="entry name" value="Integrase-like_cat_sf"/>
</dbReference>
<evidence type="ECO:0000259" key="2">
    <source>
        <dbReference type="PROSITE" id="PS51898"/>
    </source>
</evidence>
<organism evidence="3 4">
    <name type="scientific">Agathobacter rectalis</name>
    <dbReference type="NCBI Taxonomy" id="39491"/>
    <lineage>
        <taxon>Bacteria</taxon>
        <taxon>Bacillati</taxon>
        <taxon>Bacillota</taxon>
        <taxon>Clostridia</taxon>
        <taxon>Lachnospirales</taxon>
        <taxon>Lachnospiraceae</taxon>
        <taxon>Agathobacter</taxon>
    </lineage>
</organism>
<protein>
    <submittedName>
        <fullName evidence="3">Integrase</fullName>
    </submittedName>
</protein>
<dbReference type="Gene3D" id="1.10.443.10">
    <property type="entry name" value="Intergrase catalytic core"/>
    <property type="match status" value="1"/>
</dbReference>
<evidence type="ECO:0000313" key="3">
    <source>
        <dbReference type="EMBL" id="PWE83310.1"/>
    </source>
</evidence>
<proteinExistence type="predicted"/>